<sequence length="90" mass="10218">MMHPDNASCDWQLSKESLVDRMKIVLRTSQWSDCVFRVGPEDDHQMFRVHKLILAASSPVFGAMCFGPLAEKSCISVPDIEPHVFEILLE</sequence>
<accession>A0ABQ9GVC5</accession>
<dbReference type="EMBL" id="JARBHB010000009">
    <property type="protein sequence ID" value="KAJ8875998.1"/>
    <property type="molecule type" value="Genomic_DNA"/>
</dbReference>
<evidence type="ECO:0000259" key="1">
    <source>
        <dbReference type="PROSITE" id="PS50097"/>
    </source>
</evidence>
<organism evidence="2 3">
    <name type="scientific">Dryococelus australis</name>
    <dbReference type="NCBI Taxonomy" id="614101"/>
    <lineage>
        <taxon>Eukaryota</taxon>
        <taxon>Metazoa</taxon>
        <taxon>Ecdysozoa</taxon>
        <taxon>Arthropoda</taxon>
        <taxon>Hexapoda</taxon>
        <taxon>Insecta</taxon>
        <taxon>Pterygota</taxon>
        <taxon>Neoptera</taxon>
        <taxon>Polyneoptera</taxon>
        <taxon>Phasmatodea</taxon>
        <taxon>Verophasmatodea</taxon>
        <taxon>Anareolatae</taxon>
        <taxon>Phasmatidae</taxon>
        <taxon>Eurycanthinae</taxon>
        <taxon>Dryococelus</taxon>
    </lineage>
</organism>
<dbReference type="PROSITE" id="PS50097">
    <property type="entry name" value="BTB"/>
    <property type="match status" value="1"/>
</dbReference>
<keyword evidence="3" id="KW-1185">Reference proteome</keyword>
<reference evidence="2 3" key="1">
    <citation type="submission" date="2023-02" db="EMBL/GenBank/DDBJ databases">
        <title>LHISI_Scaffold_Assembly.</title>
        <authorList>
            <person name="Stuart O.P."/>
            <person name="Cleave R."/>
            <person name="Magrath M.J.L."/>
            <person name="Mikheyev A.S."/>
        </authorList>
    </citation>
    <scope>NUCLEOTIDE SEQUENCE [LARGE SCALE GENOMIC DNA]</scope>
    <source>
        <strain evidence="2">Daus_M_001</strain>
        <tissue evidence="2">Leg muscle</tissue>
    </source>
</reference>
<dbReference type="PANTHER" id="PTHR45774:SF3">
    <property type="entry name" value="BTB (POZ) DOMAIN-CONTAINING 2B-RELATED"/>
    <property type="match status" value="1"/>
</dbReference>
<gene>
    <name evidence="2" type="ORF">PR048_023906</name>
</gene>
<feature type="domain" description="BTB" evidence="1">
    <location>
        <begin position="32"/>
        <end position="90"/>
    </location>
</feature>
<evidence type="ECO:0000313" key="2">
    <source>
        <dbReference type="EMBL" id="KAJ8875998.1"/>
    </source>
</evidence>
<comment type="caution">
    <text evidence="2">The sequence shown here is derived from an EMBL/GenBank/DDBJ whole genome shotgun (WGS) entry which is preliminary data.</text>
</comment>
<dbReference type="InterPro" id="IPR011333">
    <property type="entry name" value="SKP1/BTB/POZ_sf"/>
</dbReference>
<proteinExistence type="predicted"/>
<dbReference type="InterPro" id="IPR000210">
    <property type="entry name" value="BTB/POZ_dom"/>
</dbReference>
<dbReference type="PANTHER" id="PTHR45774">
    <property type="entry name" value="BTB/POZ DOMAIN-CONTAINING"/>
    <property type="match status" value="1"/>
</dbReference>
<evidence type="ECO:0000313" key="3">
    <source>
        <dbReference type="Proteomes" id="UP001159363"/>
    </source>
</evidence>
<dbReference type="SUPFAM" id="SSF54695">
    <property type="entry name" value="POZ domain"/>
    <property type="match status" value="1"/>
</dbReference>
<dbReference type="Pfam" id="PF00651">
    <property type="entry name" value="BTB"/>
    <property type="match status" value="1"/>
</dbReference>
<dbReference type="Gene3D" id="3.30.710.10">
    <property type="entry name" value="Potassium Channel Kv1.1, Chain A"/>
    <property type="match status" value="1"/>
</dbReference>
<dbReference type="Proteomes" id="UP001159363">
    <property type="component" value="Chromosome 8"/>
</dbReference>
<name>A0ABQ9GVC5_9NEOP</name>
<protein>
    <recommendedName>
        <fullName evidence="1">BTB domain-containing protein</fullName>
    </recommendedName>
</protein>